<dbReference type="OrthoDB" id="7307371at2"/>
<reference evidence="1 2" key="1">
    <citation type="submission" date="2017-04" db="EMBL/GenBank/DDBJ databases">
        <authorList>
            <person name="Afonso C.L."/>
            <person name="Miller P.J."/>
            <person name="Scott M.A."/>
            <person name="Spackman E."/>
            <person name="Goraichik I."/>
            <person name="Dimitrov K.M."/>
            <person name="Suarez D.L."/>
            <person name="Swayne D.E."/>
        </authorList>
    </citation>
    <scope>NUCLEOTIDE SEQUENCE [LARGE SCALE GENOMIC DNA]</scope>
    <source>
        <strain evidence="1 2">A2P</strain>
    </source>
</reference>
<accession>A0A1X7E635</accession>
<evidence type="ECO:0000313" key="1">
    <source>
        <dbReference type="EMBL" id="SMF28148.1"/>
    </source>
</evidence>
<dbReference type="RefSeq" id="WP_085083392.1">
    <property type="nucleotide sequence ID" value="NZ_FXAK01000002.1"/>
</dbReference>
<organism evidence="1 2">
    <name type="scientific">Azospirillum oryzae</name>
    <dbReference type="NCBI Taxonomy" id="286727"/>
    <lineage>
        <taxon>Bacteria</taxon>
        <taxon>Pseudomonadati</taxon>
        <taxon>Pseudomonadota</taxon>
        <taxon>Alphaproteobacteria</taxon>
        <taxon>Rhodospirillales</taxon>
        <taxon>Azospirillaceae</taxon>
        <taxon>Azospirillum</taxon>
    </lineage>
</organism>
<name>A0A1X7E635_9PROT</name>
<protein>
    <submittedName>
        <fullName evidence="1">Uncharacterized protein</fullName>
    </submittedName>
</protein>
<dbReference type="Proteomes" id="UP000192936">
    <property type="component" value="Unassembled WGS sequence"/>
</dbReference>
<gene>
    <name evidence="1" type="ORF">SAMN02982917_1250</name>
</gene>
<dbReference type="EMBL" id="FXAK01000002">
    <property type="protein sequence ID" value="SMF28148.1"/>
    <property type="molecule type" value="Genomic_DNA"/>
</dbReference>
<evidence type="ECO:0000313" key="2">
    <source>
        <dbReference type="Proteomes" id="UP000192936"/>
    </source>
</evidence>
<proteinExistence type="predicted"/>
<dbReference type="AlphaFoldDB" id="A0A1X7E635"/>
<sequence>MKVDTEVLNCAAGLLHMAREAERSNGWKAGDLLRTTLRLLVVAGADGHGWDADDLSEEVRDLVEAVRTTNADDGAFGGAFGDRDMVVH</sequence>